<evidence type="ECO:0000259" key="7">
    <source>
        <dbReference type="PROSITE" id="PS51192"/>
    </source>
</evidence>
<keyword evidence="3 9" id="KW-0347">Helicase</keyword>
<dbReference type="GO" id="GO:0006281">
    <property type="term" value="P:DNA repair"/>
    <property type="evidence" value="ECO:0007669"/>
    <property type="project" value="TreeGrafter"/>
</dbReference>
<dbReference type="SUPFAM" id="SSF52540">
    <property type="entry name" value="P-loop containing nucleoside triphosphate hydrolases"/>
    <property type="match status" value="1"/>
</dbReference>
<dbReference type="AlphaFoldDB" id="A0A3A3ZME6"/>
<protein>
    <recommendedName>
        <fullName evidence="5">ATP-dependent DNA helicase RecQ</fullName>
    </recommendedName>
    <alternativeName>
        <fullName evidence="6">DNA 3'-5' helicase RecQ</fullName>
    </alternativeName>
</protein>
<evidence type="ECO:0000313" key="10">
    <source>
        <dbReference type="Proteomes" id="UP000265614"/>
    </source>
</evidence>
<dbReference type="FunFam" id="3.40.50.300:FF:001389">
    <property type="entry name" value="ATP-dependent DNA helicase RecQ"/>
    <property type="match status" value="1"/>
</dbReference>
<dbReference type="Pfam" id="PF00271">
    <property type="entry name" value="Helicase_C"/>
    <property type="match status" value="1"/>
</dbReference>
<proteinExistence type="predicted"/>
<keyword evidence="2 9" id="KW-0378">Hydrolase</keyword>
<organism evidence="9 10">
    <name type="scientific">Vallicoccus soli</name>
    <dbReference type="NCBI Taxonomy" id="2339232"/>
    <lineage>
        <taxon>Bacteria</taxon>
        <taxon>Bacillati</taxon>
        <taxon>Actinomycetota</taxon>
        <taxon>Actinomycetes</taxon>
        <taxon>Motilibacterales</taxon>
        <taxon>Vallicoccaceae</taxon>
        <taxon>Vallicoccus</taxon>
    </lineage>
</organism>
<evidence type="ECO:0000313" key="9">
    <source>
        <dbReference type="EMBL" id="RJK97781.1"/>
    </source>
</evidence>
<evidence type="ECO:0000256" key="4">
    <source>
        <dbReference type="ARBA" id="ARBA00022840"/>
    </source>
</evidence>
<dbReference type="Proteomes" id="UP000265614">
    <property type="component" value="Unassembled WGS sequence"/>
</dbReference>
<reference evidence="9 10" key="1">
    <citation type="submission" date="2018-09" db="EMBL/GenBank/DDBJ databases">
        <title>YIM 75000 draft genome.</title>
        <authorList>
            <person name="Tang S."/>
            <person name="Feng Y."/>
        </authorList>
    </citation>
    <scope>NUCLEOTIDE SEQUENCE [LARGE SCALE GENOMIC DNA]</scope>
    <source>
        <strain evidence="9 10">YIM 75000</strain>
    </source>
</reference>
<dbReference type="GO" id="GO:0016787">
    <property type="term" value="F:hydrolase activity"/>
    <property type="evidence" value="ECO:0007669"/>
    <property type="project" value="UniProtKB-KW"/>
</dbReference>
<dbReference type="EMBL" id="QZEZ01000001">
    <property type="protein sequence ID" value="RJK97781.1"/>
    <property type="molecule type" value="Genomic_DNA"/>
</dbReference>
<dbReference type="InterPro" id="IPR027417">
    <property type="entry name" value="P-loop_NTPase"/>
</dbReference>
<dbReference type="GO" id="GO:0005524">
    <property type="term" value="F:ATP binding"/>
    <property type="evidence" value="ECO:0007669"/>
    <property type="project" value="UniProtKB-KW"/>
</dbReference>
<dbReference type="NCBIfam" id="TIGR00614">
    <property type="entry name" value="recQ_fam"/>
    <property type="match status" value="1"/>
</dbReference>
<dbReference type="GO" id="GO:0043590">
    <property type="term" value="C:bacterial nucleoid"/>
    <property type="evidence" value="ECO:0007669"/>
    <property type="project" value="TreeGrafter"/>
</dbReference>
<dbReference type="GO" id="GO:0005737">
    <property type="term" value="C:cytoplasm"/>
    <property type="evidence" value="ECO:0007669"/>
    <property type="project" value="TreeGrafter"/>
</dbReference>
<evidence type="ECO:0000256" key="6">
    <source>
        <dbReference type="ARBA" id="ARBA00044550"/>
    </source>
</evidence>
<dbReference type="GO" id="GO:0006310">
    <property type="term" value="P:DNA recombination"/>
    <property type="evidence" value="ECO:0007669"/>
    <property type="project" value="InterPro"/>
</dbReference>
<sequence>MSTVPRDAALPREEALAEVRRVAREVFGYEQLREGQEEAMAALLAGHDVLLVMPTGGGKSAVYQVPAVLMQGPTLVVSPLIALQQDQVEGLREHGAETEAYAVSSATSARERREAWEAVRQGDAEFLFLAPEQLANPEVLERVRALRPSLVAVDEAHAVSSWGHDFRPDYLRLGEFIDALGRPRVIALTATAAPQVRDDIVEHLRMRDPEVVVKGFARTNIDLQVVRLRSDAEKRDEVLLRTAAEAKPLILYTATRRDTEEYAEAVAELGLRAAAYHGGMRAGDREEVQQRFMAGELDVIVATNAFGMGIDKADIRTVVHATVPDSPDSYYQEVGRAGRDGEPSSAVLFYRPEDLGLRRFFTTSAPDEEQVEQVARAIERTGADPSDRDDRAELRERTGLGPRKLGRIVNLLEDVEDDRRGDPHAAAERAVELAEAQRTMERSRLEMMRGYAETTGCRRQFMLSYFGEELPEPCGHCDTCRAGTAEEVPDVADAPFALQERVRHEQFGEGVVMGYEGDPDRVTVLFDESGYRTLALEAVRRSDLLEPAD</sequence>
<dbReference type="OrthoDB" id="9760034at2"/>
<feature type="domain" description="Helicase ATP-binding" evidence="7">
    <location>
        <begin position="40"/>
        <end position="210"/>
    </location>
</feature>
<evidence type="ECO:0000256" key="3">
    <source>
        <dbReference type="ARBA" id="ARBA00022806"/>
    </source>
</evidence>
<evidence type="ECO:0000256" key="2">
    <source>
        <dbReference type="ARBA" id="ARBA00022801"/>
    </source>
</evidence>
<dbReference type="GO" id="GO:0043138">
    <property type="term" value="F:3'-5' DNA helicase activity"/>
    <property type="evidence" value="ECO:0007669"/>
    <property type="project" value="TreeGrafter"/>
</dbReference>
<keyword evidence="1" id="KW-0547">Nucleotide-binding</keyword>
<dbReference type="PANTHER" id="PTHR13710">
    <property type="entry name" value="DNA HELICASE RECQ FAMILY MEMBER"/>
    <property type="match status" value="1"/>
</dbReference>
<dbReference type="SMART" id="SM00490">
    <property type="entry name" value="HELICc"/>
    <property type="match status" value="1"/>
</dbReference>
<dbReference type="InterPro" id="IPR004589">
    <property type="entry name" value="DNA_helicase_ATP-dep_RecQ"/>
</dbReference>
<evidence type="ECO:0000259" key="8">
    <source>
        <dbReference type="PROSITE" id="PS51194"/>
    </source>
</evidence>
<dbReference type="InterPro" id="IPR036388">
    <property type="entry name" value="WH-like_DNA-bd_sf"/>
</dbReference>
<dbReference type="InterPro" id="IPR032284">
    <property type="entry name" value="RecQ_Zn-bd"/>
</dbReference>
<dbReference type="CDD" id="cd17920">
    <property type="entry name" value="DEXHc_RecQ"/>
    <property type="match status" value="1"/>
</dbReference>
<dbReference type="InterPro" id="IPR014001">
    <property type="entry name" value="Helicase_ATP-bd"/>
</dbReference>
<dbReference type="InterPro" id="IPR011545">
    <property type="entry name" value="DEAD/DEAH_box_helicase_dom"/>
</dbReference>
<dbReference type="Pfam" id="PF00270">
    <property type="entry name" value="DEAD"/>
    <property type="match status" value="1"/>
</dbReference>
<dbReference type="PROSITE" id="PS51194">
    <property type="entry name" value="HELICASE_CTER"/>
    <property type="match status" value="1"/>
</dbReference>
<evidence type="ECO:0000256" key="5">
    <source>
        <dbReference type="ARBA" id="ARBA00044535"/>
    </source>
</evidence>
<dbReference type="Gene3D" id="1.10.10.10">
    <property type="entry name" value="Winged helix-like DNA-binding domain superfamily/Winged helix DNA-binding domain"/>
    <property type="match status" value="1"/>
</dbReference>
<comment type="caution">
    <text evidence="9">The sequence shown here is derived from an EMBL/GenBank/DDBJ whole genome shotgun (WGS) entry which is preliminary data.</text>
</comment>
<name>A0A3A3ZME6_9ACTN</name>
<dbReference type="GO" id="GO:0030894">
    <property type="term" value="C:replisome"/>
    <property type="evidence" value="ECO:0007669"/>
    <property type="project" value="TreeGrafter"/>
</dbReference>
<dbReference type="RefSeq" id="WP_119948707.1">
    <property type="nucleotide sequence ID" value="NZ_QZEZ01000001.1"/>
</dbReference>
<dbReference type="SMART" id="SM00487">
    <property type="entry name" value="DEXDc"/>
    <property type="match status" value="1"/>
</dbReference>
<evidence type="ECO:0000256" key="1">
    <source>
        <dbReference type="ARBA" id="ARBA00022741"/>
    </source>
</evidence>
<keyword evidence="4" id="KW-0067">ATP-binding</keyword>
<dbReference type="GO" id="GO:0009378">
    <property type="term" value="F:four-way junction helicase activity"/>
    <property type="evidence" value="ECO:0007669"/>
    <property type="project" value="TreeGrafter"/>
</dbReference>
<dbReference type="PANTHER" id="PTHR13710:SF84">
    <property type="entry name" value="ATP-DEPENDENT DNA HELICASE RECS-RELATED"/>
    <property type="match status" value="1"/>
</dbReference>
<accession>A0A3A3ZME6</accession>
<keyword evidence="10" id="KW-1185">Reference proteome</keyword>
<dbReference type="Pfam" id="PF16124">
    <property type="entry name" value="RecQ_Zn_bind"/>
    <property type="match status" value="1"/>
</dbReference>
<feature type="domain" description="Helicase C-terminal" evidence="8">
    <location>
        <begin position="234"/>
        <end position="382"/>
    </location>
</feature>
<gene>
    <name evidence="9" type="ORF">D5H78_01955</name>
</gene>
<dbReference type="Gene3D" id="3.40.50.300">
    <property type="entry name" value="P-loop containing nucleotide triphosphate hydrolases"/>
    <property type="match status" value="2"/>
</dbReference>
<dbReference type="GO" id="GO:0003676">
    <property type="term" value="F:nucleic acid binding"/>
    <property type="evidence" value="ECO:0007669"/>
    <property type="project" value="InterPro"/>
</dbReference>
<dbReference type="InterPro" id="IPR001650">
    <property type="entry name" value="Helicase_C-like"/>
</dbReference>
<dbReference type="PROSITE" id="PS51192">
    <property type="entry name" value="HELICASE_ATP_BIND_1"/>
    <property type="match status" value="1"/>
</dbReference>